<comment type="caution">
    <text evidence="5">The sequence shown here is derived from an EMBL/GenBank/DDBJ whole genome shotgun (WGS) entry which is preliminary data.</text>
</comment>
<feature type="domain" description="CNA-B" evidence="4">
    <location>
        <begin position="589"/>
        <end position="675"/>
    </location>
</feature>
<gene>
    <name evidence="5" type="ORF">HMPREF0762_01395</name>
</gene>
<accession>D0WHS6</accession>
<keyword evidence="2" id="KW-0812">Transmembrane</keyword>
<feature type="compositionally biased region" description="Polar residues" evidence="1">
    <location>
        <begin position="422"/>
        <end position="435"/>
    </location>
</feature>
<keyword evidence="2" id="KW-0472">Membrane</keyword>
<sequence>MGKGRIAALAVALLATLLLLVSVDTRSAFAQELSLDDVTIQSFKIIDATHGDAEIEYSLSSEASPKTDPAAFSNAICEGQKVSSLKLEAKVAYDGSDAIQDGDTLTIPASVGRGLNFAPRPLLDGDNNQLGTFEYTDGKFVLKFSGDYLKNHSIKKFEITLQTGGITHYRDELGHTLTLGERALSQGVLGKDTLYAAHEKYYVIAKAVGATNTALSIRSDLTTNQSMDWDIKVFNDARAIDGYHFRMPYMLEHNGAYSPNSLTGVYVESTFADCAAEPELARSWSEFSGINDQGEVLSGWYGQYLSANTFLTKVDQGAKSKSDVKAALQNGQYCMYNNHDGSYTFMLKWWDMNDPAGPKYDDLAGVADAGGMGNLLKNNYPDIFGNVSSATIGKINQIYAGKALQNISVRVRVVHPVVNTPTDKTGTVEMTSDQGSSTATGTATLTPSSAAIDAPADPLTIKMLKTDKESGAALSTGFSFKLQSSNDGGTSWTDVAVDASMLDVGSLNPDGTLTPDANGAIQVKGLTGGMMYRFVEVSHANGYPDVAVDEAHPNDADHTTSANSEAVTVTSQGSGQVITMYNQKAKVDVSGVKTWDDDNDRDGARPASITVNLLRDGTPIDSKTVTPDASGTWAYSFSGLAQYDSVDGHEFSYRITENAVADYATVINGYDITNSHTPGKTSVTATKAWDDGANADGIRPASVQLQLYANGVALGAPVAVDAASGWTHTWTNLNEKEAGANIAYTVEETDVPAGYTSASAGDATNGFTITNTHVPETMDISGTKTWDDADNQDGMRPQSITVNLLADGQKVADKQVTEADGWAYSFTGMTKNKAGQAIDYTVTEDAVEGYTTTVAGFDITNTHVPGTVDVTVSKIWNDGNDKDGIRPASVMAQLYADGVAQGGAVELSSANGWTSTWTGLAEYQGGHKVSYTVEEASVPDGYTSSVKEQASGNFVITNAHTPKVNPTPEPGPAPDPSSPGSKPPASGHQGKTMPATGEGPVLPGILTLAAASLVGLAWAAKKRMRNEGGMQS</sequence>
<evidence type="ECO:0000313" key="6">
    <source>
        <dbReference type="Proteomes" id="UP000006001"/>
    </source>
</evidence>
<feature type="compositionally biased region" description="Pro residues" evidence="1">
    <location>
        <begin position="965"/>
        <end position="977"/>
    </location>
</feature>
<dbReference type="InterPro" id="IPR008454">
    <property type="entry name" value="Collagen-bd_Cna-like_B-typ_dom"/>
</dbReference>
<dbReference type="Proteomes" id="UP000006001">
    <property type="component" value="Unassembled WGS sequence"/>
</dbReference>
<name>D0WHS6_SLAES</name>
<dbReference type="eggNOG" id="COG4932">
    <property type="taxonomic scope" value="Bacteria"/>
</dbReference>
<feature type="domain" description="CNA-B" evidence="4">
    <location>
        <begin position="780"/>
        <end position="862"/>
    </location>
</feature>
<evidence type="ECO:0000259" key="4">
    <source>
        <dbReference type="Pfam" id="PF05738"/>
    </source>
</evidence>
<evidence type="ECO:0000256" key="1">
    <source>
        <dbReference type="SAM" id="MobiDB-lite"/>
    </source>
</evidence>
<feature type="transmembrane region" description="Helical" evidence="2">
    <location>
        <begin position="1001"/>
        <end position="1020"/>
    </location>
</feature>
<feature type="region of interest" description="Disordered" evidence="1">
    <location>
        <begin position="957"/>
        <end position="1002"/>
    </location>
</feature>
<dbReference type="HOGENOM" id="CLU_294041_0_0_11"/>
<dbReference type="STRING" id="649764.HMPREF0762_01395"/>
<dbReference type="Pfam" id="PF05738">
    <property type="entry name" value="Cna_B"/>
    <property type="match status" value="4"/>
</dbReference>
<evidence type="ECO:0000256" key="3">
    <source>
        <dbReference type="SAM" id="SignalP"/>
    </source>
</evidence>
<dbReference type="SUPFAM" id="SSF49478">
    <property type="entry name" value="Cna protein B-type domain"/>
    <property type="match status" value="4"/>
</dbReference>
<evidence type="ECO:0000256" key="2">
    <source>
        <dbReference type="SAM" id="Phobius"/>
    </source>
</evidence>
<feature type="region of interest" description="Disordered" evidence="1">
    <location>
        <begin position="422"/>
        <end position="443"/>
    </location>
</feature>
<keyword evidence="6" id="KW-1185">Reference proteome</keyword>
<dbReference type="AlphaFoldDB" id="D0WHS6"/>
<dbReference type="Gene3D" id="2.60.40.10">
    <property type="entry name" value="Immunoglobulins"/>
    <property type="match status" value="1"/>
</dbReference>
<dbReference type="CDD" id="cd00222">
    <property type="entry name" value="CollagenBindB"/>
    <property type="match status" value="4"/>
</dbReference>
<protein>
    <submittedName>
        <fullName evidence="5">LPXTG-motif cell wall anchor domain protein</fullName>
    </submittedName>
</protein>
<organism evidence="5 6">
    <name type="scientific">Slackia exigua (strain ATCC 700122 / DSM 15923 / CIP 105133 / JCM 11022 / KCTC 5966 / S-7)</name>
    <dbReference type="NCBI Taxonomy" id="649764"/>
    <lineage>
        <taxon>Bacteria</taxon>
        <taxon>Bacillati</taxon>
        <taxon>Actinomycetota</taxon>
        <taxon>Coriobacteriia</taxon>
        <taxon>Eggerthellales</taxon>
        <taxon>Eggerthellaceae</taxon>
        <taxon>Slackia</taxon>
    </lineage>
</organism>
<proteinExistence type="predicted"/>
<feature type="signal peptide" evidence="3">
    <location>
        <begin position="1"/>
        <end position="30"/>
    </location>
</feature>
<feature type="chain" id="PRO_5003017681" evidence="3">
    <location>
        <begin position="31"/>
        <end position="1032"/>
    </location>
</feature>
<dbReference type="InterPro" id="IPR013783">
    <property type="entry name" value="Ig-like_fold"/>
</dbReference>
<reference evidence="5" key="1">
    <citation type="submission" date="2009-10" db="EMBL/GenBank/DDBJ databases">
        <authorList>
            <person name="Weinstock G."/>
            <person name="Sodergren E."/>
            <person name="Clifton S."/>
            <person name="Fulton L."/>
            <person name="Fulton B."/>
            <person name="Courtney L."/>
            <person name="Fronick C."/>
            <person name="Harrison M."/>
            <person name="Strong C."/>
            <person name="Farmer C."/>
            <person name="Delahaunty K."/>
            <person name="Markovic C."/>
            <person name="Hall O."/>
            <person name="Minx P."/>
            <person name="Tomlinson C."/>
            <person name="Mitreva M."/>
            <person name="Nelson J."/>
            <person name="Hou S."/>
            <person name="Wollam A."/>
            <person name="Pepin K.H."/>
            <person name="Johnson M."/>
            <person name="Bhonagiri V."/>
            <person name="Nash W.E."/>
            <person name="Warren W."/>
            <person name="Chinwalla A."/>
            <person name="Mardis E.R."/>
            <person name="Wilson R.K."/>
        </authorList>
    </citation>
    <scope>NUCLEOTIDE SEQUENCE [LARGE SCALE GENOMIC DNA]</scope>
    <source>
        <strain evidence="5">ATCC 700122</strain>
    </source>
</reference>
<dbReference type="GO" id="GO:0005975">
    <property type="term" value="P:carbohydrate metabolic process"/>
    <property type="evidence" value="ECO:0007669"/>
    <property type="project" value="UniProtKB-ARBA"/>
</dbReference>
<dbReference type="Gene3D" id="2.60.40.1140">
    <property type="entry name" value="Collagen-binding surface protein Cna, B-type domain"/>
    <property type="match status" value="4"/>
</dbReference>
<evidence type="ECO:0000313" key="5">
    <source>
        <dbReference type="EMBL" id="EEZ61019.1"/>
    </source>
</evidence>
<feature type="compositionally biased region" description="Low complexity" evidence="1">
    <location>
        <begin position="978"/>
        <end position="987"/>
    </location>
</feature>
<feature type="domain" description="CNA-B" evidence="4">
    <location>
        <begin position="870"/>
        <end position="958"/>
    </location>
</feature>
<keyword evidence="2" id="KW-1133">Transmembrane helix</keyword>
<feature type="domain" description="CNA-B" evidence="4">
    <location>
        <begin position="683"/>
        <end position="772"/>
    </location>
</feature>
<keyword evidence="3" id="KW-0732">Signal</keyword>
<dbReference type="EMBL" id="ACUX02000008">
    <property type="protein sequence ID" value="EEZ61019.1"/>
    <property type="molecule type" value="Genomic_DNA"/>
</dbReference>